<keyword evidence="6" id="KW-0539">Nucleus</keyword>
<evidence type="ECO:0000256" key="7">
    <source>
        <dbReference type="ARBA" id="ARBA00023274"/>
    </source>
</evidence>
<evidence type="ECO:0000256" key="8">
    <source>
        <dbReference type="SAM" id="MobiDB-lite"/>
    </source>
</evidence>
<dbReference type="OrthoDB" id="69550at2759"/>
<evidence type="ECO:0000256" key="1">
    <source>
        <dbReference type="ARBA" id="ARBA00003035"/>
    </source>
</evidence>
<dbReference type="AlphaFoldDB" id="A0A1E4T913"/>
<dbReference type="GO" id="GO:0005730">
    <property type="term" value="C:nucleolus"/>
    <property type="evidence" value="ECO:0007669"/>
    <property type="project" value="UniProtKB-SubCell"/>
</dbReference>
<evidence type="ECO:0000313" key="10">
    <source>
        <dbReference type="EMBL" id="ODV88246.1"/>
    </source>
</evidence>
<evidence type="ECO:0000313" key="11">
    <source>
        <dbReference type="Proteomes" id="UP000094801"/>
    </source>
</evidence>
<dbReference type="InterPro" id="IPR028217">
    <property type="entry name" value="Rsa3_C"/>
</dbReference>
<name>A0A1E4T913_9ASCO</name>
<evidence type="ECO:0000256" key="2">
    <source>
        <dbReference type="ARBA" id="ARBA00004604"/>
    </source>
</evidence>
<reference evidence="11" key="1">
    <citation type="submission" date="2016-04" db="EMBL/GenBank/DDBJ databases">
        <title>Comparative genomics of biotechnologically important yeasts.</title>
        <authorList>
            <consortium name="DOE Joint Genome Institute"/>
            <person name="Riley R."/>
            <person name="Haridas S."/>
            <person name="Wolfe K.H."/>
            <person name="Lopes M.R."/>
            <person name="Hittinger C.T."/>
            <person name="Goker M."/>
            <person name="Salamov A."/>
            <person name="Wisecaver J."/>
            <person name="Long T.M."/>
            <person name="Aerts A.L."/>
            <person name="Barry K."/>
            <person name="Choi C."/>
            <person name="Clum A."/>
            <person name="Coughlan A.Y."/>
            <person name="Deshpande S."/>
            <person name="Douglass A.P."/>
            <person name="Hanson S.J."/>
            <person name="Klenk H.-P."/>
            <person name="Labutti K."/>
            <person name="Lapidus A."/>
            <person name="Lindquist E."/>
            <person name="Lipzen A."/>
            <person name="Meier-Kolthoff J.P."/>
            <person name="Ohm R.A."/>
            <person name="Otillar R.P."/>
            <person name="Pangilinan J."/>
            <person name="Peng Y."/>
            <person name="Rokas A."/>
            <person name="Rosa C.A."/>
            <person name="Scheuner C."/>
            <person name="Sibirny A.A."/>
            <person name="Slot J.C."/>
            <person name="Stielow J.B."/>
            <person name="Sun H."/>
            <person name="Kurtzman C.P."/>
            <person name="Blackwell M."/>
            <person name="Grigoriev I.V."/>
            <person name="Jeffries T.W."/>
        </authorList>
    </citation>
    <scope>NUCLEOTIDE SEQUENCE [LARGE SCALE GENOMIC DNA]</scope>
    <source>
        <strain evidence="11">NRRL YB-2248</strain>
    </source>
</reference>
<feature type="domain" description="Ribosome-assembly protein 3 C-terminal" evidence="9">
    <location>
        <begin position="150"/>
        <end position="194"/>
    </location>
</feature>
<evidence type="ECO:0000256" key="5">
    <source>
        <dbReference type="ARBA" id="ARBA00022517"/>
    </source>
</evidence>
<accession>A0A1E4T913</accession>
<dbReference type="GO" id="GO:0000027">
    <property type="term" value="P:ribosomal large subunit assembly"/>
    <property type="evidence" value="ECO:0007669"/>
    <property type="project" value="TreeGrafter"/>
</dbReference>
<evidence type="ECO:0000256" key="3">
    <source>
        <dbReference type="ARBA" id="ARBA00006256"/>
    </source>
</evidence>
<gene>
    <name evidence="10" type="ORF">CANARDRAFT_20958</name>
</gene>
<sequence length="204" mass="23181">MSDAQIKNKITKSKKSSRRSKKKRRTEDFSSDSSSSSDSSDSENESKDTQQDTTKIQQQQQQQQQPNKEDDEDELMHDSNDLNIDGLNLPKLANSNITIDDLDNTKLNLRKIDNLTNLTQIETGLINNSGKINLNSSKVKINETREVLLNTYLTKMLNNYGDDLDELRQKKDFNGSISLNLLAKLLKESGNIFDDEILKNLVDN</sequence>
<dbReference type="EMBL" id="KV453847">
    <property type="protein sequence ID" value="ODV88246.1"/>
    <property type="molecule type" value="Genomic_DNA"/>
</dbReference>
<organism evidence="10 11">
    <name type="scientific">[Candida] arabinofermentans NRRL YB-2248</name>
    <dbReference type="NCBI Taxonomy" id="983967"/>
    <lineage>
        <taxon>Eukaryota</taxon>
        <taxon>Fungi</taxon>
        <taxon>Dikarya</taxon>
        <taxon>Ascomycota</taxon>
        <taxon>Saccharomycotina</taxon>
        <taxon>Pichiomycetes</taxon>
        <taxon>Pichiales</taxon>
        <taxon>Pichiaceae</taxon>
        <taxon>Ogataea</taxon>
        <taxon>Ogataea/Candida clade</taxon>
    </lineage>
</organism>
<keyword evidence="7" id="KW-0687">Ribonucleoprotein</keyword>
<evidence type="ECO:0000256" key="6">
    <source>
        <dbReference type="ARBA" id="ARBA00023242"/>
    </source>
</evidence>
<feature type="region of interest" description="Disordered" evidence="8">
    <location>
        <begin position="1"/>
        <end position="87"/>
    </location>
</feature>
<feature type="compositionally biased region" description="Basic residues" evidence="8">
    <location>
        <begin position="9"/>
        <end position="24"/>
    </location>
</feature>
<comment type="similarity">
    <text evidence="3">Belongs to the RSA3 family.</text>
</comment>
<keyword evidence="11" id="KW-1185">Reference proteome</keyword>
<keyword evidence="5" id="KW-0690">Ribosome biogenesis</keyword>
<dbReference type="Proteomes" id="UP000094801">
    <property type="component" value="Unassembled WGS sequence"/>
</dbReference>
<feature type="compositionally biased region" description="Low complexity" evidence="8">
    <location>
        <begin position="51"/>
        <end position="66"/>
    </location>
</feature>
<dbReference type="InterPro" id="IPR051898">
    <property type="entry name" value="Ribosome_Assembly_3"/>
</dbReference>
<dbReference type="STRING" id="983967.A0A1E4T913"/>
<comment type="subcellular location">
    <subcellularLocation>
        <location evidence="2">Nucleus</location>
        <location evidence="2">Nucleolus</location>
    </subcellularLocation>
</comment>
<protein>
    <recommendedName>
        <fullName evidence="4">Ribosome assembly protein 3</fullName>
    </recommendedName>
</protein>
<proteinExistence type="inferred from homology"/>
<evidence type="ECO:0000256" key="4">
    <source>
        <dbReference type="ARBA" id="ARBA00015339"/>
    </source>
</evidence>
<dbReference type="PANTHER" id="PTHR28127">
    <property type="entry name" value="RIBOSOME ASSEMBLY PROTEIN 3"/>
    <property type="match status" value="1"/>
</dbReference>
<dbReference type="GO" id="GO:0030687">
    <property type="term" value="C:preribosome, large subunit precursor"/>
    <property type="evidence" value="ECO:0007669"/>
    <property type="project" value="TreeGrafter"/>
</dbReference>
<dbReference type="Pfam" id="PF14615">
    <property type="entry name" value="Rsa3"/>
    <property type="match status" value="1"/>
</dbReference>
<evidence type="ECO:0000259" key="9">
    <source>
        <dbReference type="Pfam" id="PF14615"/>
    </source>
</evidence>
<comment type="function">
    <text evidence="1">Required for efficient biogenesis of the 60S ribosomal subunit.</text>
</comment>
<dbReference type="PANTHER" id="PTHR28127:SF1">
    <property type="entry name" value="RIBOSOME ASSEMBLY PROTEIN 3"/>
    <property type="match status" value="1"/>
</dbReference>